<accession>A0A1M6S6Q5</accession>
<organism evidence="5 6">
    <name type="scientific">Paraburkholderia terricola</name>
    <dbReference type="NCBI Taxonomy" id="169427"/>
    <lineage>
        <taxon>Bacteria</taxon>
        <taxon>Pseudomonadati</taxon>
        <taxon>Pseudomonadota</taxon>
        <taxon>Betaproteobacteria</taxon>
        <taxon>Burkholderiales</taxon>
        <taxon>Burkholderiaceae</taxon>
        <taxon>Paraburkholderia</taxon>
    </lineage>
</organism>
<dbReference type="Proteomes" id="UP000184395">
    <property type="component" value="Unassembled WGS sequence"/>
</dbReference>
<dbReference type="PANTHER" id="PTHR12159">
    <property type="entry name" value="G/T AND G/U MISMATCH-SPECIFIC DNA GLYCOSYLASE"/>
    <property type="match status" value="1"/>
</dbReference>
<dbReference type="AlphaFoldDB" id="A0A1M6S6Q5"/>
<dbReference type="GO" id="GO:0008263">
    <property type="term" value="F:pyrimidine-specific mismatch base pair DNA N-glycosylase activity"/>
    <property type="evidence" value="ECO:0007669"/>
    <property type="project" value="TreeGrafter"/>
</dbReference>
<dbReference type="CDD" id="cd10028">
    <property type="entry name" value="UDG-F2_TDG_MUG"/>
    <property type="match status" value="1"/>
</dbReference>
<dbReference type="STRING" id="169427.SAMN05192548_102132"/>
<dbReference type="Gene3D" id="3.40.470.10">
    <property type="entry name" value="Uracil-DNA glycosylase-like domain"/>
    <property type="match status" value="1"/>
</dbReference>
<evidence type="ECO:0000256" key="3">
    <source>
        <dbReference type="ARBA" id="ARBA00023204"/>
    </source>
</evidence>
<dbReference type="GO" id="GO:0004844">
    <property type="term" value="F:uracil DNA N-glycosylase activity"/>
    <property type="evidence" value="ECO:0007669"/>
    <property type="project" value="TreeGrafter"/>
</dbReference>
<dbReference type="SMART" id="SM00987">
    <property type="entry name" value="UreE_C"/>
    <property type="match status" value="1"/>
</dbReference>
<dbReference type="EMBL" id="FRAB01000021">
    <property type="protein sequence ID" value="SHK40360.1"/>
    <property type="molecule type" value="Genomic_DNA"/>
</dbReference>
<keyword evidence="2" id="KW-0378">Hydrolase</keyword>
<dbReference type="Pfam" id="PF03167">
    <property type="entry name" value="UDG"/>
    <property type="match status" value="1"/>
</dbReference>
<proteinExistence type="predicted"/>
<protein>
    <submittedName>
        <fullName evidence="5">G/U mismatch-specific uracil-DNA glycosylase</fullName>
    </submittedName>
</protein>
<gene>
    <name evidence="5" type="ORF">SAMN05192548_102132</name>
</gene>
<keyword evidence="1" id="KW-0227">DNA damage</keyword>
<evidence type="ECO:0000313" key="6">
    <source>
        <dbReference type="Proteomes" id="UP000184395"/>
    </source>
</evidence>
<sequence length="209" mass="22559">MGQPKVVARQSHAAARMNLIKRPAPSTIRSDSLESLPDIAETGLSVIFCGINPGALAASSGRHFSGRGNRFWRAIHLAGFTPEQIRPEDDRTLLRYGCGLTTVVSRPTARADELTSWEFSAAASGFERKIERYAPQCVAFLGKMAISAMSGVRGIEWGPQPLAFGGARAWVLPNPSGLNRTFSLDALVIAYRELRLAVASTDVVSTTED</sequence>
<dbReference type="SMART" id="SM00986">
    <property type="entry name" value="UDG"/>
    <property type="match status" value="1"/>
</dbReference>
<evidence type="ECO:0000313" key="5">
    <source>
        <dbReference type="EMBL" id="SHK40360.1"/>
    </source>
</evidence>
<dbReference type="InterPro" id="IPR036895">
    <property type="entry name" value="Uracil-DNA_glycosylase-like_sf"/>
</dbReference>
<dbReference type="InterPro" id="IPR005122">
    <property type="entry name" value="Uracil-DNA_glycosylase-like"/>
</dbReference>
<dbReference type="PANTHER" id="PTHR12159:SF9">
    <property type="entry name" value="G_T MISMATCH-SPECIFIC THYMINE DNA GLYCOSYLASE"/>
    <property type="match status" value="1"/>
</dbReference>
<feature type="domain" description="Uracil-DNA glycosylase-like" evidence="4">
    <location>
        <begin position="37"/>
        <end position="195"/>
    </location>
</feature>
<evidence type="ECO:0000256" key="2">
    <source>
        <dbReference type="ARBA" id="ARBA00022801"/>
    </source>
</evidence>
<dbReference type="GO" id="GO:0006285">
    <property type="term" value="P:base-excision repair, AP site formation"/>
    <property type="evidence" value="ECO:0007669"/>
    <property type="project" value="InterPro"/>
</dbReference>
<dbReference type="InterPro" id="IPR015637">
    <property type="entry name" value="MUG/TDG"/>
</dbReference>
<dbReference type="NCBIfam" id="NF007570">
    <property type="entry name" value="PRK10201.1"/>
    <property type="match status" value="1"/>
</dbReference>
<dbReference type="SUPFAM" id="SSF52141">
    <property type="entry name" value="Uracil-DNA glycosylase-like"/>
    <property type="match status" value="1"/>
</dbReference>
<keyword evidence="3" id="KW-0234">DNA repair</keyword>
<name>A0A1M6S6Q5_9BURK</name>
<evidence type="ECO:0000259" key="4">
    <source>
        <dbReference type="SMART" id="SM00986"/>
    </source>
</evidence>
<evidence type="ECO:0000256" key="1">
    <source>
        <dbReference type="ARBA" id="ARBA00022763"/>
    </source>
</evidence>
<reference evidence="5 6" key="1">
    <citation type="submission" date="2016-11" db="EMBL/GenBank/DDBJ databases">
        <authorList>
            <person name="Jaros S."/>
            <person name="Januszkiewicz K."/>
            <person name="Wedrychowicz H."/>
        </authorList>
    </citation>
    <scope>NUCLEOTIDE SEQUENCE [LARGE SCALE GENOMIC DNA]</scope>
    <source>
        <strain evidence="5 6">LMG 20594</strain>
    </source>
</reference>